<keyword evidence="6" id="KW-0436">Ligase</keyword>
<dbReference type="NCBIfam" id="TIGR00135">
    <property type="entry name" value="gatC"/>
    <property type="match status" value="1"/>
</dbReference>
<dbReference type="GO" id="GO:0006412">
    <property type="term" value="P:translation"/>
    <property type="evidence" value="ECO:0007669"/>
    <property type="project" value="UniProtKB-UniRule"/>
</dbReference>
<sequence>MKITKEQVEHVAHLARLSLTEDEKVQMTKDLEAIIGFADQLNSLDIENIEPTAHVIPIQNVFRKDEVRESLDRKELLKNAPTKLNGCFSVPKIVE</sequence>
<dbReference type="GO" id="GO:0006450">
    <property type="term" value="P:regulation of translational fidelity"/>
    <property type="evidence" value="ECO:0007669"/>
    <property type="project" value="InterPro"/>
</dbReference>
<comment type="function">
    <text evidence="3 6">Allows the formation of correctly charged Asn-tRNA(Asn) or Gln-tRNA(Gln) through the transamidation of misacylated Asp-tRNA(Asn) or Glu-tRNA(Gln) in organisms which lack either or both of asparaginyl-tRNA or glutaminyl-tRNA synthetases. The reaction takes place in the presence of glutamine and ATP through an activated phospho-Asp-tRNA(Asn) or phospho-Glu-tRNA(Gln).</text>
</comment>
<dbReference type="RefSeq" id="WP_132250916.1">
    <property type="nucleotide sequence ID" value="NZ_SMAL01000003.1"/>
</dbReference>
<comment type="catalytic activity">
    <reaction evidence="5 6">
        <text>L-glutamyl-tRNA(Gln) + L-glutamine + ATP + H2O = L-glutaminyl-tRNA(Gln) + L-glutamate + ADP + phosphate + H(+)</text>
        <dbReference type="Rhea" id="RHEA:17521"/>
        <dbReference type="Rhea" id="RHEA-COMP:9681"/>
        <dbReference type="Rhea" id="RHEA-COMP:9684"/>
        <dbReference type="ChEBI" id="CHEBI:15377"/>
        <dbReference type="ChEBI" id="CHEBI:15378"/>
        <dbReference type="ChEBI" id="CHEBI:29985"/>
        <dbReference type="ChEBI" id="CHEBI:30616"/>
        <dbReference type="ChEBI" id="CHEBI:43474"/>
        <dbReference type="ChEBI" id="CHEBI:58359"/>
        <dbReference type="ChEBI" id="CHEBI:78520"/>
        <dbReference type="ChEBI" id="CHEBI:78521"/>
        <dbReference type="ChEBI" id="CHEBI:456216"/>
    </reaction>
</comment>
<evidence type="ECO:0000313" key="7">
    <source>
        <dbReference type="EMBL" id="TCT15321.1"/>
    </source>
</evidence>
<dbReference type="EMBL" id="SMAL01000003">
    <property type="protein sequence ID" value="TCT15321.1"/>
    <property type="molecule type" value="Genomic_DNA"/>
</dbReference>
<dbReference type="Pfam" id="PF02686">
    <property type="entry name" value="GatC"/>
    <property type="match status" value="1"/>
</dbReference>
<keyword evidence="6" id="KW-0648">Protein biosynthesis</keyword>
<evidence type="ECO:0000256" key="6">
    <source>
        <dbReference type="HAMAP-Rule" id="MF_00122"/>
    </source>
</evidence>
<keyword evidence="8" id="KW-1185">Reference proteome</keyword>
<dbReference type="GO" id="GO:0005524">
    <property type="term" value="F:ATP binding"/>
    <property type="evidence" value="ECO:0007669"/>
    <property type="project" value="UniProtKB-KW"/>
</dbReference>
<dbReference type="GO" id="GO:0016740">
    <property type="term" value="F:transferase activity"/>
    <property type="evidence" value="ECO:0007669"/>
    <property type="project" value="UniProtKB-KW"/>
</dbReference>
<reference evidence="7 8" key="1">
    <citation type="submission" date="2019-03" db="EMBL/GenBank/DDBJ databases">
        <title>Genomic Encyclopedia of Type Strains, Phase IV (KMG-IV): sequencing the most valuable type-strain genomes for metagenomic binning, comparative biology and taxonomic classification.</title>
        <authorList>
            <person name="Goeker M."/>
        </authorList>
    </citation>
    <scope>NUCLEOTIDE SEQUENCE [LARGE SCALE GENOMIC DNA]</scope>
    <source>
        <strain evidence="7 8">DSM 24629</strain>
    </source>
</reference>
<dbReference type="SUPFAM" id="SSF141000">
    <property type="entry name" value="Glu-tRNAGln amidotransferase C subunit"/>
    <property type="match status" value="1"/>
</dbReference>
<dbReference type="InterPro" id="IPR003837">
    <property type="entry name" value="GatC"/>
</dbReference>
<comment type="catalytic activity">
    <reaction evidence="4 6">
        <text>L-aspartyl-tRNA(Asn) + L-glutamine + ATP + H2O = L-asparaginyl-tRNA(Asn) + L-glutamate + ADP + phosphate + 2 H(+)</text>
        <dbReference type="Rhea" id="RHEA:14513"/>
        <dbReference type="Rhea" id="RHEA-COMP:9674"/>
        <dbReference type="Rhea" id="RHEA-COMP:9677"/>
        <dbReference type="ChEBI" id="CHEBI:15377"/>
        <dbReference type="ChEBI" id="CHEBI:15378"/>
        <dbReference type="ChEBI" id="CHEBI:29985"/>
        <dbReference type="ChEBI" id="CHEBI:30616"/>
        <dbReference type="ChEBI" id="CHEBI:43474"/>
        <dbReference type="ChEBI" id="CHEBI:58359"/>
        <dbReference type="ChEBI" id="CHEBI:78515"/>
        <dbReference type="ChEBI" id="CHEBI:78516"/>
        <dbReference type="ChEBI" id="CHEBI:456216"/>
    </reaction>
</comment>
<comment type="subunit">
    <text evidence="2 6">Heterotrimer of A, B and C subunits.</text>
</comment>
<comment type="similarity">
    <text evidence="1 6">Belongs to the GatC family.</text>
</comment>
<dbReference type="OrthoDB" id="9813938at2"/>
<gene>
    <name evidence="6" type="primary">gatC</name>
    <name evidence="7" type="ORF">EDC18_10325</name>
</gene>
<evidence type="ECO:0000256" key="4">
    <source>
        <dbReference type="ARBA" id="ARBA00047380"/>
    </source>
</evidence>
<dbReference type="Proteomes" id="UP000294902">
    <property type="component" value="Unassembled WGS sequence"/>
</dbReference>
<accession>A0A4R3MQ77</accession>
<dbReference type="InterPro" id="IPR036113">
    <property type="entry name" value="Asp/Glu-ADT_sf_sub_c"/>
</dbReference>
<dbReference type="PANTHER" id="PTHR15004:SF0">
    <property type="entry name" value="GLUTAMYL-TRNA(GLN) AMIDOTRANSFERASE SUBUNIT C, MITOCHONDRIAL"/>
    <property type="match status" value="1"/>
</dbReference>
<evidence type="ECO:0000313" key="8">
    <source>
        <dbReference type="Proteomes" id="UP000294902"/>
    </source>
</evidence>
<evidence type="ECO:0000256" key="1">
    <source>
        <dbReference type="ARBA" id="ARBA00010757"/>
    </source>
</evidence>
<proteinExistence type="inferred from homology"/>
<keyword evidence="6" id="KW-0547">Nucleotide-binding</keyword>
<dbReference type="GO" id="GO:0050567">
    <property type="term" value="F:glutaminyl-tRNA synthase (glutamine-hydrolyzing) activity"/>
    <property type="evidence" value="ECO:0007669"/>
    <property type="project" value="UniProtKB-UniRule"/>
</dbReference>
<dbReference type="AlphaFoldDB" id="A0A4R3MQ77"/>
<dbReference type="HAMAP" id="MF_00122">
    <property type="entry name" value="GatC"/>
    <property type="match status" value="1"/>
</dbReference>
<keyword evidence="7" id="KW-0808">Transferase</keyword>
<dbReference type="Gene3D" id="1.10.20.60">
    <property type="entry name" value="Glu-tRNAGln amidotransferase C subunit, N-terminal domain"/>
    <property type="match status" value="1"/>
</dbReference>
<dbReference type="EC" id="6.3.5.-" evidence="6"/>
<protein>
    <recommendedName>
        <fullName evidence="6">Aspartyl/glutamyl-tRNA(Asn/Gln) amidotransferase subunit C</fullName>
        <shortName evidence="6">Asp/Glu-ADT subunit C</shortName>
        <ecNumber evidence="6">6.3.5.-</ecNumber>
    </recommendedName>
</protein>
<dbReference type="GO" id="GO:0050566">
    <property type="term" value="F:asparaginyl-tRNA synthase (glutamine-hydrolyzing) activity"/>
    <property type="evidence" value="ECO:0007669"/>
    <property type="project" value="RHEA"/>
</dbReference>
<name>A0A4R3MQ77_9FIRM</name>
<evidence type="ECO:0000256" key="2">
    <source>
        <dbReference type="ARBA" id="ARBA00011123"/>
    </source>
</evidence>
<keyword evidence="6" id="KW-0067">ATP-binding</keyword>
<dbReference type="PANTHER" id="PTHR15004">
    <property type="entry name" value="GLUTAMYL-TRNA(GLN) AMIDOTRANSFERASE SUBUNIT C, MITOCHONDRIAL"/>
    <property type="match status" value="1"/>
</dbReference>
<organism evidence="7 8">
    <name type="scientific">Natranaerovirga pectinivora</name>
    <dbReference type="NCBI Taxonomy" id="682400"/>
    <lineage>
        <taxon>Bacteria</taxon>
        <taxon>Bacillati</taxon>
        <taxon>Bacillota</taxon>
        <taxon>Clostridia</taxon>
        <taxon>Lachnospirales</taxon>
        <taxon>Natranaerovirgaceae</taxon>
        <taxon>Natranaerovirga</taxon>
    </lineage>
</organism>
<evidence type="ECO:0000256" key="3">
    <source>
        <dbReference type="ARBA" id="ARBA00024799"/>
    </source>
</evidence>
<evidence type="ECO:0000256" key="5">
    <source>
        <dbReference type="ARBA" id="ARBA00047913"/>
    </source>
</evidence>
<dbReference type="GO" id="GO:0070681">
    <property type="term" value="P:glutaminyl-tRNAGln biosynthesis via transamidation"/>
    <property type="evidence" value="ECO:0007669"/>
    <property type="project" value="TreeGrafter"/>
</dbReference>
<comment type="caution">
    <text evidence="7">The sequence shown here is derived from an EMBL/GenBank/DDBJ whole genome shotgun (WGS) entry which is preliminary data.</text>
</comment>